<dbReference type="KEGG" id="pfer:IRI77_35610"/>
<name>A0A7S7NQM5_PALFE</name>
<gene>
    <name evidence="2" type="ORF">IRI77_35610</name>
</gene>
<evidence type="ECO:0000313" key="3">
    <source>
        <dbReference type="Proteomes" id="UP000593892"/>
    </source>
</evidence>
<organism evidence="2 3">
    <name type="scientific">Paludibaculum fermentans</name>
    <dbReference type="NCBI Taxonomy" id="1473598"/>
    <lineage>
        <taxon>Bacteria</taxon>
        <taxon>Pseudomonadati</taxon>
        <taxon>Acidobacteriota</taxon>
        <taxon>Terriglobia</taxon>
        <taxon>Bryobacterales</taxon>
        <taxon>Bryobacteraceae</taxon>
        <taxon>Paludibaculum</taxon>
    </lineage>
</organism>
<dbReference type="Proteomes" id="UP000593892">
    <property type="component" value="Chromosome"/>
</dbReference>
<evidence type="ECO:0000313" key="2">
    <source>
        <dbReference type="EMBL" id="QOY88007.1"/>
    </source>
</evidence>
<feature type="region of interest" description="Disordered" evidence="1">
    <location>
        <begin position="75"/>
        <end position="143"/>
    </location>
</feature>
<sequence length="143" mass="15506">MADLMTRLPDESVEGLLFAFNSVVNTLDAPGRASAIELLKGSAGTCSEAARGDRLMQAAEALAGGGAAGAAANLPEAARGVTQQEWDEKWAPTFLPPPEADLEEEDDEEREVYDEEDLEVEEDDDDKDEDDEDDVEDDEEDED</sequence>
<accession>A0A7S7NQM5</accession>
<dbReference type="AlphaFoldDB" id="A0A7S7NQM5"/>
<keyword evidence="3" id="KW-1185">Reference proteome</keyword>
<feature type="compositionally biased region" description="Acidic residues" evidence="1">
    <location>
        <begin position="100"/>
        <end position="143"/>
    </location>
</feature>
<dbReference type="RefSeq" id="WP_194449670.1">
    <property type="nucleotide sequence ID" value="NZ_CP063849.1"/>
</dbReference>
<evidence type="ECO:0000256" key="1">
    <source>
        <dbReference type="SAM" id="MobiDB-lite"/>
    </source>
</evidence>
<protein>
    <submittedName>
        <fullName evidence="2">Uncharacterized protein</fullName>
    </submittedName>
</protein>
<dbReference type="EMBL" id="CP063849">
    <property type="protein sequence ID" value="QOY88007.1"/>
    <property type="molecule type" value="Genomic_DNA"/>
</dbReference>
<proteinExistence type="predicted"/>
<reference evidence="2 3" key="1">
    <citation type="submission" date="2020-10" db="EMBL/GenBank/DDBJ databases">
        <title>Complete genome sequence of Paludibaculum fermentans P105T, a facultatively anaerobic acidobacterium capable of dissimilatory Fe(III) reduction.</title>
        <authorList>
            <person name="Dedysh S.N."/>
            <person name="Beletsky A.V."/>
            <person name="Kulichevskaya I.S."/>
            <person name="Mardanov A.V."/>
            <person name="Ravin N.V."/>
        </authorList>
    </citation>
    <scope>NUCLEOTIDE SEQUENCE [LARGE SCALE GENOMIC DNA]</scope>
    <source>
        <strain evidence="2 3">P105</strain>
    </source>
</reference>